<evidence type="ECO:0000256" key="1">
    <source>
        <dbReference type="SAM" id="MobiDB-lite"/>
    </source>
</evidence>
<dbReference type="AlphaFoldDB" id="A0AB74UW70"/>
<feature type="region of interest" description="Disordered" evidence="1">
    <location>
        <begin position="29"/>
        <end position="53"/>
    </location>
</feature>
<name>A0AB74UW70_9GAMM</name>
<gene>
    <name evidence="2" type="ORF">ACFYG5_02090</name>
</gene>
<sequence length="156" mass="19158">MFSFFDSWQRQHDRIMSIFNQMTLDAADRMQQEADRRNRRAEETREEMREETHDNLMQQYGKVQFLEGECYRLNEELAAHKDLANYWANCYEVYARMLDHIVQHWHASDAPDEDFEARRARKSAIFEQMRDVVMADETWPKRREERHLARIKSRRR</sequence>
<organism evidence="2">
    <name type="scientific">Rhodanobacter sp. FW102-FHT14D07</name>
    <dbReference type="NCBI Taxonomy" id="3351462"/>
    <lineage>
        <taxon>Bacteria</taxon>
        <taxon>Pseudomonadati</taxon>
        <taxon>Pseudomonadota</taxon>
        <taxon>Gammaproteobacteria</taxon>
        <taxon>Lysobacterales</taxon>
        <taxon>Rhodanobacteraceae</taxon>
        <taxon>Rhodanobacter</taxon>
    </lineage>
</organism>
<evidence type="ECO:0008006" key="3">
    <source>
        <dbReference type="Google" id="ProtNLM"/>
    </source>
</evidence>
<evidence type="ECO:0000313" key="2">
    <source>
        <dbReference type="EMBL" id="XIA18957.1"/>
    </source>
</evidence>
<dbReference type="EMBL" id="CP170721">
    <property type="protein sequence ID" value="XIA18957.1"/>
    <property type="molecule type" value="Genomic_DNA"/>
</dbReference>
<proteinExistence type="predicted"/>
<dbReference type="RefSeq" id="WP_395119855.1">
    <property type="nucleotide sequence ID" value="NZ_CP170721.1"/>
</dbReference>
<protein>
    <recommendedName>
        <fullName evidence="3">Flagellar FliJ protein</fullName>
    </recommendedName>
</protein>
<reference evidence="2" key="1">
    <citation type="submission" date="2024-10" db="EMBL/GenBank/DDBJ databases">
        <authorList>
            <person name="Lesea H.P."/>
            <person name="Kuehl J.V."/>
            <person name="Chandonia J.-M."/>
        </authorList>
    </citation>
    <scope>NUCLEOTIDE SEQUENCE</scope>
    <source>
        <strain evidence="2">FW102-FHT14D07</strain>
    </source>
</reference>
<accession>A0AB74UW70</accession>